<accession>A0A6C0CJW5</accession>
<proteinExistence type="predicted"/>
<evidence type="ECO:0008006" key="2">
    <source>
        <dbReference type="Google" id="ProtNLM"/>
    </source>
</evidence>
<dbReference type="EMBL" id="MN739449">
    <property type="protein sequence ID" value="QHT05076.1"/>
    <property type="molecule type" value="Genomic_DNA"/>
</dbReference>
<evidence type="ECO:0000313" key="1">
    <source>
        <dbReference type="EMBL" id="QHT05076.1"/>
    </source>
</evidence>
<organism evidence="1">
    <name type="scientific">viral metagenome</name>
    <dbReference type="NCBI Taxonomy" id="1070528"/>
    <lineage>
        <taxon>unclassified sequences</taxon>
        <taxon>metagenomes</taxon>
        <taxon>organismal metagenomes</taxon>
    </lineage>
</organism>
<dbReference type="AlphaFoldDB" id="A0A6C0CJW5"/>
<protein>
    <recommendedName>
        <fullName evidence="2">DUF559 domain-containing protein</fullName>
    </recommendedName>
</protein>
<reference evidence="1" key="1">
    <citation type="journal article" date="2020" name="Nature">
        <title>Giant virus diversity and host interactions through global metagenomics.</title>
        <authorList>
            <person name="Schulz F."/>
            <person name="Roux S."/>
            <person name="Paez-Espino D."/>
            <person name="Jungbluth S."/>
            <person name="Walsh D.A."/>
            <person name="Denef V.J."/>
            <person name="McMahon K.D."/>
            <person name="Konstantinidis K.T."/>
            <person name="Eloe-Fadrosh E.A."/>
            <person name="Kyrpides N.C."/>
            <person name="Woyke T."/>
        </authorList>
    </citation>
    <scope>NUCLEOTIDE SEQUENCE</scope>
    <source>
        <strain evidence="1">GVMAG-M-3300021354-14</strain>
    </source>
</reference>
<sequence>MDQYTLADDLKEFFLPPISSTFRLGSAGNNVLDLLSAYDIMKDVGVNSGHKTKLDKFKLISTGNGIVLSPILAKWEDYKISSMFGPSAPMLTLESAKSLVCYILRRNAKSQDEVKQILERYGIPASQFESSVASQPEKDTIGMIQRAIPFESIPQFNLGEYRIDLYFPDLNIAVECDENNHAAYDQCKEITRYNFIRKHLRCEILRYDPYAVNFSVCDTIRTIIERILAPQKHYQTEERKECGENTGSN</sequence>
<name>A0A6C0CJW5_9ZZZZ</name>